<protein>
    <submittedName>
        <fullName evidence="2">CcoQ/FixQ family Cbb3-type cytochrome c oxidase assembly chaperone</fullName>
    </submittedName>
</protein>
<name>A0A4R1B963_9BACT</name>
<keyword evidence="1" id="KW-0472">Membrane</keyword>
<organism evidence="2 3">
    <name type="scientific">Flaviaesturariibacter flavus</name>
    <dbReference type="NCBI Taxonomy" id="2502780"/>
    <lineage>
        <taxon>Bacteria</taxon>
        <taxon>Pseudomonadati</taxon>
        <taxon>Bacteroidota</taxon>
        <taxon>Chitinophagia</taxon>
        <taxon>Chitinophagales</taxon>
        <taxon>Chitinophagaceae</taxon>
        <taxon>Flaviaestuariibacter</taxon>
    </lineage>
</organism>
<keyword evidence="3" id="KW-1185">Reference proteome</keyword>
<evidence type="ECO:0000256" key="1">
    <source>
        <dbReference type="SAM" id="Phobius"/>
    </source>
</evidence>
<accession>A0A4R1B963</accession>
<dbReference type="RefSeq" id="WP_131449858.1">
    <property type="nucleotide sequence ID" value="NZ_SJZI01000046.1"/>
</dbReference>
<evidence type="ECO:0000313" key="3">
    <source>
        <dbReference type="Proteomes" id="UP000295334"/>
    </source>
</evidence>
<feature type="transmembrane region" description="Helical" evidence="1">
    <location>
        <begin position="17"/>
        <end position="37"/>
    </location>
</feature>
<dbReference type="OrthoDB" id="965798at2"/>
<sequence>MLKFIKQYAETIQGIDIYPVISMVLFFAVFVGMLWFVKIMTRDHAKELAAQPFEDGTL</sequence>
<keyword evidence="1" id="KW-0812">Transmembrane</keyword>
<dbReference type="Proteomes" id="UP000295334">
    <property type="component" value="Unassembled WGS sequence"/>
</dbReference>
<evidence type="ECO:0000313" key="2">
    <source>
        <dbReference type="EMBL" id="TCJ13233.1"/>
    </source>
</evidence>
<proteinExistence type="predicted"/>
<dbReference type="EMBL" id="SJZI01000046">
    <property type="protein sequence ID" value="TCJ13233.1"/>
    <property type="molecule type" value="Genomic_DNA"/>
</dbReference>
<reference evidence="2 3" key="1">
    <citation type="submission" date="2019-03" db="EMBL/GenBank/DDBJ databases">
        <authorList>
            <person name="Kim M.K.M."/>
        </authorList>
    </citation>
    <scope>NUCLEOTIDE SEQUENCE [LARGE SCALE GENOMIC DNA]</scope>
    <source>
        <strain evidence="2 3">17J68-12</strain>
    </source>
</reference>
<keyword evidence="1" id="KW-1133">Transmembrane helix</keyword>
<comment type="caution">
    <text evidence="2">The sequence shown here is derived from an EMBL/GenBank/DDBJ whole genome shotgun (WGS) entry which is preliminary data.</text>
</comment>
<dbReference type="AlphaFoldDB" id="A0A4R1B963"/>
<gene>
    <name evidence="2" type="ORF">EPD60_12615</name>
</gene>